<protein>
    <submittedName>
        <fullName evidence="1">Uncharacterized protein (DUF1015 family)</fullName>
    </submittedName>
</protein>
<name>A0A840SCY2_9SPIR</name>
<dbReference type="RefSeq" id="WP_184653058.1">
    <property type="nucleotide sequence ID" value="NZ_JACHFR010000003.1"/>
</dbReference>
<evidence type="ECO:0000313" key="1">
    <source>
        <dbReference type="EMBL" id="MBB5219637.1"/>
    </source>
</evidence>
<dbReference type="Pfam" id="PF06245">
    <property type="entry name" value="DUF1015"/>
    <property type="match status" value="1"/>
</dbReference>
<gene>
    <name evidence="1" type="ORF">HNP77_002019</name>
</gene>
<comment type="caution">
    <text evidence="1">The sequence shown here is derived from an EMBL/GenBank/DDBJ whole genome shotgun (WGS) entry which is preliminary data.</text>
</comment>
<dbReference type="EMBL" id="JACHFR010000003">
    <property type="protein sequence ID" value="MBB5219637.1"/>
    <property type="molecule type" value="Genomic_DNA"/>
</dbReference>
<proteinExistence type="predicted"/>
<accession>A0A840SCY2</accession>
<dbReference type="AlphaFoldDB" id="A0A840SCY2"/>
<dbReference type="PANTHER" id="PTHR36454">
    <property type="entry name" value="LMO2823 PROTEIN"/>
    <property type="match status" value="1"/>
</dbReference>
<organism evidence="1 2">
    <name type="scientific">Treponema rectale</name>
    <dbReference type="NCBI Taxonomy" id="744512"/>
    <lineage>
        <taxon>Bacteria</taxon>
        <taxon>Pseudomonadati</taxon>
        <taxon>Spirochaetota</taxon>
        <taxon>Spirochaetia</taxon>
        <taxon>Spirochaetales</taxon>
        <taxon>Treponemataceae</taxon>
        <taxon>Treponema</taxon>
    </lineage>
</organism>
<dbReference type="Proteomes" id="UP000578697">
    <property type="component" value="Unassembled WGS sequence"/>
</dbReference>
<dbReference type="PANTHER" id="PTHR36454:SF1">
    <property type="entry name" value="DUF1015 DOMAIN-CONTAINING PROTEIN"/>
    <property type="match status" value="1"/>
</dbReference>
<reference evidence="1 2" key="1">
    <citation type="submission" date="2020-08" db="EMBL/GenBank/DDBJ databases">
        <title>Genomic Encyclopedia of Type Strains, Phase IV (KMG-IV): sequencing the most valuable type-strain genomes for metagenomic binning, comparative biology and taxonomic classification.</title>
        <authorList>
            <person name="Goeker M."/>
        </authorList>
    </citation>
    <scope>NUCLEOTIDE SEQUENCE [LARGE SCALE GENOMIC DNA]</scope>
    <source>
        <strain evidence="1 2">DSM 103679</strain>
    </source>
</reference>
<dbReference type="InterPro" id="IPR008323">
    <property type="entry name" value="UCP033563"/>
</dbReference>
<keyword evidence="2" id="KW-1185">Reference proteome</keyword>
<sequence length="443" mass="49672">MKNFEEFGVKVPEILLPKNKDLSSWSVIACDQYTQDEEYWKRVENAVSGKPSALNLILPEVYLSSPDRQKRIEKIRSTMKDYINGDVFDEGDECFIYVERKTGYGRIRHGLVCAIDLDCYEWKPFSKALIRATEATIVDRIPPRKEIRKNAPLELPHIMLLVNDPEHILVEAAGKEAKESEPVYDGDLMLDSGHITGWKIKDKNLDKVHEALESLKKAGTQKDSSVFLFAVGDGNHSLATAKAVWDEYRQECMKAGVPESEINKSPVRYALVEIVNIYDTGLTFEPIHRVLFNVSAEELCTAVKSSLGGTVIHCNDGAELEKKVRESKAGFGFVSCSEGRDSYIFLDTSVTELAVSRFQPVVDEFIASKKAAGFNVDIDYIHGSDEVFRLGKKADTVSVLLPPVAKDTFFATIGTTGPLPRKSFSMGEASEKRFYLECRRLFS</sequence>
<evidence type="ECO:0000313" key="2">
    <source>
        <dbReference type="Proteomes" id="UP000578697"/>
    </source>
</evidence>